<evidence type="ECO:0000313" key="3">
    <source>
        <dbReference type="EMBL" id="MVB06338.1"/>
    </source>
</evidence>
<feature type="chain" id="PRO_5029631277" evidence="1">
    <location>
        <begin position="19"/>
        <end position="419"/>
    </location>
</feature>
<keyword evidence="1" id="KW-0732">Signal</keyword>
<dbReference type="AlphaFoldDB" id="A0A7M4D3A4"/>
<evidence type="ECO:0000313" key="5">
    <source>
        <dbReference type="Proteomes" id="UP000462449"/>
    </source>
</evidence>
<reference evidence="2 5" key="2">
    <citation type="submission" date="2019-12" db="EMBL/GenBank/DDBJ databases">
        <title>Draft genome sequence of Labilibaculum sp. strain 44 isolated from deep waters of Black Sea.</title>
        <authorList>
            <person name="Yadav S."/>
            <person name="Villanueva L."/>
        </authorList>
    </citation>
    <scope>NUCLEOTIDE SEQUENCE [LARGE SCALE GENOMIC DNA]</scope>
    <source>
        <strain evidence="2 5">44</strain>
    </source>
</reference>
<dbReference type="InterPro" id="IPR011990">
    <property type="entry name" value="TPR-like_helical_dom_sf"/>
</dbReference>
<protein>
    <submittedName>
        <fullName evidence="2">Tetratricopeptide repeat protein</fullName>
    </submittedName>
</protein>
<dbReference type="SMART" id="SM00028">
    <property type="entry name" value="TPR"/>
    <property type="match status" value="9"/>
</dbReference>
<name>A0A7M4D3A4_9BACT</name>
<dbReference type="EMBL" id="WOTW01000007">
    <property type="protein sequence ID" value="MUP37133.1"/>
    <property type="molecule type" value="Genomic_DNA"/>
</dbReference>
<dbReference type="SUPFAM" id="SSF48452">
    <property type="entry name" value="TPR-like"/>
    <property type="match status" value="2"/>
</dbReference>
<evidence type="ECO:0000313" key="2">
    <source>
        <dbReference type="EMBL" id="MUP37133.1"/>
    </source>
</evidence>
<dbReference type="Proteomes" id="UP000462449">
    <property type="component" value="Unassembled WGS sequence"/>
</dbReference>
<dbReference type="EMBL" id="QTZN02000007">
    <property type="protein sequence ID" value="MVB06338.1"/>
    <property type="molecule type" value="Genomic_DNA"/>
</dbReference>
<organism evidence="2 5">
    <name type="scientific">Labilibaculum euxinus</name>
    <dbReference type="NCBI Taxonomy" id="2686357"/>
    <lineage>
        <taxon>Bacteria</taxon>
        <taxon>Pseudomonadati</taxon>
        <taxon>Bacteroidota</taxon>
        <taxon>Bacteroidia</taxon>
        <taxon>Marinilabiliales</taxon>
        <taxon>Marinifilaceae</taxon>
        <taxon>Labilibaculum</taxon>
    </lineage>
</organism>
<dbReference type="Pfam" id="PF13174">
    <property type="entry name" value="TPR_6"/>
    <property type="match status" value="1"/>
</dbReference>
<proteinExistence type="predicted"/>
<dbReference type="PANTHER" id="PTHR12558">
    <property type="entry name" value="CELL DIVISION CYCLE 16,23,27"/>
    <property type="match status" value="1"/>
</dbReference>
<dbReference type="Pfam" id="PF13181">
    <property type="entry name" value="TPR_8"/>
    <property type="match status" value="1"/>
</dbReference>
<keyword evidence="4" id="KW-1185">Reference proteome</keyword>
<dbReference type="PANTHER" id="PTHR12558:SF13">
    <property type="entry name" value="CELL DIVISION CYCLE PROTEIN 27 HOMOLOG"/>
    <property type="match status" value="1"/>
</dbReference>
<accession>A0A7M4D3A4</accession>
<dbReference type="Gene3D" id="1.25.40.10">
    <property type="entry name" value="Tetratricopeptide repeat domain"/>
    <property type="match status" value="3"/>
</dbReference>
<dbReference type="OrthoDB" id="638548at2"/>
<sequence>MKQIILLLLLSIAINIPASFSQKATKVDQLLYSEQYSKAIPMLKQMIEKDSLNSLLYFQLGKAFQNLNKDKLAIINYQKANSLNNNSKTILLNLSSCLYSLGNYPGAEKYLSNLHSIDSSDYQINLLLAKTLSGQNKLKESLKVYKQISKTDSLNPFIYKQIGNLKDRMQDFTGSLSSYMISYELNPDDLSVLVHIIQQLYEMTAYQQALEYCSKGLATYPDNTILLKKKAQVLIGLEWYDNALTILKDLKASNDLTDAEHRQLGICYMQTRQYEDALTAFASCGPTFEKDPMINFHTGICYARLNQHEKGIKFLEDALFYITSPIEASMHLYLAKSYGATRQFEKATASYLNLLEIDNTNPDILYEIATTYEEYGENKDKALDYYTKFLQQTSDIDDPKYEYAKSRILHIKEIIHFGR</sequence>
<dbReference type="InterPro" id="IPR019734">
    <property type="entry name" value="TPR_rpt"/>
</dbReference>
<evidence type="ECO:0000256" key="1">
    <source>
        <dbReference type="SAM" id="SignalP"/>
    </source>
</evidence>
<dbReference type="Proteomes" id="UP000285951">
    <property type="component" value="Unassembled WGS sequence"/>
</dbReference>
<gene>
    <name evidence="3" type="ORF">DWB62_004840</name>
    <name evidence="2" type="ORF">GNY23_04840</name>
</gene>
<reference evidence="3 4" key="1">
    <citation type="submission" date="2019-11" db="EMBL/GenBank/DDBJ databases">
        <title>Draft genome sequence of Labilibaculum sp. strain SYP isolated from Black Sea.</title>
        <authorList>
            <person name="Yadav S."/>
            <person name="Villanueva L."/>
        </authorList>
    </citation>
    <scope>NUCLEOTIDE SEQUENCE [LARGE SCALE GENOMIC DNA]</scope>
    <source>
        <strain evidence="3 4">44</strain>
    </source>
</reference>
<comment type="caution">
    <text evidence="2">The sequence shown here is derived from an EMBL/GenBank/DDBJ whole genome shotgun (WGS) entry which is preliminary data.</text>
</comment>
<dbReference type="RefSeq" id="WP_156194964.1">
    <property type="nucleotide sequence ID" value="NZ_QTZN02000007.1"/>
</dbReference>
<feature type="signal peptide" evidence="1">
    <location>
        <begin position="1"/>
        <end position="18"/>
    </location>
</feature>
<evidence type="ECO:0000313" key="4">
    <source>
        <dbReference type="Proteomes" id="UP000285951"/>
    </source>
</evidence>